<dbReference type="EMBL" id="BMVC01000002">
    <property type="protein sequence ID" value="GHC84294.1"/>
    <property type="molecule type" value="Genomic_DNA"/>
</dbReference>
<reference evidence="1" key="2">
    <citation type="submission" date="2020-09" db="EMBL/GenBank/DDBJ databases">
        <authorList>
            <person name="Sun Q."/>
            <person name="Ohkuma M."/>
        </authorList>
    </citation>
    <scope>NUCLEOTIDE SEQUENCE</scope>
    <source>
        <strain evidence="1">JCM 4637</strain>
    </source>
</reference>
<sequence>MSAPESTGPLPADQIRQAIWENRESPNGLPRNARAEELVSLAEQSGDAELVRLALFNLIDAYEFSTERGKLIVPFARLLQEWDRDPSGFDQWDVQSLHWRFKWVGSGMLDLPEIPLDSIRQWQQEMGRRYAVAGYSPRAVRQSAYYLAYEIGDDEAADRHLAEWTSADRDQMSDCHACELNEQGGYWARRGEDDKALATWAPVLGGEHVCAEEPHRVLAEALVPLVRLGRLDEARTYHLRGYRMAKGNESLLRSIGHHLEFCALTGNEARGLEILAEHAAHLGPLGDADAQLGFCGGALVLLGRLMELGHGALPAARHQGAERTVAELHGLLLADLTALTARFDARNGTAASSTRLTTRLGQRPLVDALPLGVRVAPVVAAPVRPAPAESAVRAETVAELAVRAREARAAGRPAADRLWERIAVLCAREGEPAPDALLAAELAEHHALTVGRAGGTPVEDGTARRLFEQAVAAYRELGEPGRAAVNGVRIAVAAVQQGASDEEIRAALDASAALVEEIPADDPLRTRRAATLELTRIKLEAFVAQRAHAHRDGGDLNAEAEARFLAAMTGYVAEFGTGAGAERLSDLVAEAEAALAHNAVNTQDWERAEDLLTSAARRNQEADKPWEAVEPLTRLARLRLMLGRPDLAEEAARTALDCSAELTDAEELGTVRLTLAEALYQQDGKEAEAATYALEAAHWFDAAGEGAGAGAHARLVLAQAFGESDRAAEAAEILESALPDLLEHGDEQAVRARDTLGRLLRQLGDGKAAAEQYLLAAEIAEAWDHPVPKARLAMLAGECLAGEQGLEAQAQQAYERAVALWQEAGETFGAVRALRALAWLAAETRYDDEGDELPGDVARARELMDRALAALGEDGPEHRLERARTWSQLSQLLYNEDGLEAEAAELGIRAAEALREFGPEELGERASCVLRSAWAEQTLGRKAEGRALLEAFVGELKVLAGESESAAELLRRVEQRVENYG</sequence>
<evidence type="ECO:0008006" key="3">
    <source>
        <dbReference type="Google" id="ProtNLM"/>
    </source>
</evidence>
<evidence type="ECO:0000313" key="2">
    <source>
        <dbReference type="Proteomes" id="UP000638353"/>
    </source>
</evidence>
<organism evidence="1 2">
    <name type="scientific">Streptomyces finlayi</name>
    <dbReference type="NCBI Taxonomy" id="67296"/>
    <lineage>
        <taxon>Bacteria</taxon>
        <taxon>Bacillati</taxon>
        <taxon>Actinomycetota</taxon>
        <taxon>Actinomycetes</taxon>
        <taxon>Kitasatosporales</taxon>
        <taxon>Streptomycetaceae</taxon>
        <taxon>Streptomyces</taxon>
    </lineage>
</organism>
<dbReference type="Gene3D" id="1.25.40.10">
    <property type="entry name" value="Tetratricopeptide repeat domain"/>
    <property type="match status" value="1"/>
</dbReference>
<accession>A0A918WUF9</accession>
<protein>
    <recommendedName>
        <fullName evidence="3">Tetratricopeptide repeat protein</fullName>
    </recommendedName>
</protein>
<dbReference type="SUPFAM" id="SSF48452">
    <property type="entry name" value="TPR-like"/>
    <property type="match status" value="2"/>
</dbReference>
<reference evidence="1" key="1">
    <citation type="journal article" date="2014" name="Int. J. Syst. Evol. Microbiol.">
        <title>Complete genome sequence of Corynebacterium casei LMG S-19264T (=DSM 44701T), isolated from a smear-ripened cheese.</title>
        <authorList>
            <consortium name="US DOE Joint Genome Institute (JGI-PGF)"/>
            <person name="Walter F."/>
            <person name="Albersmeier A."/>
            <person name="Kalinowski J."/>
            <person name="Ruckert C."/>
        </authorList>
    </citation>
    <scope>NUCLEOTIDE SEQUENCE</scope>
    <source>
        <strain evidence="1">JCM 4637</strain>
    </source>
</reference>
<dbReference type="AlphaFoldDB" id="A0A918WUF9"/>
<dbReference type="Proteomes" id="UP000638353">
    <property type="component" value="Unassembled WGS sequence"/>
</dbReference>
<comment type="caution">
    <text evidence="1">The sequence shown here is derived from an EMBL/GenBank/DDBJ whole genome shotgun (WGS) entry which is preliminary data.</text>
</comment>
<dbReference type="RefSeq" id="WP_189822580.1">
    <property type="nucleotide sequence ID" value="NZ_BMVC01000002.1"/>
</dbReference>
<gene>
    <name evidence="1" type="ORF">GCM10010334_14050</name>
</gene>
<dbReference type="InterPro" id="IPR011990">
    <property type="entry name" value="TPR-like_helical_dom_sf"/>
</dbReference>
<name>A0A918WUF9_9ACTN</name>
<proteinExistence type="predicted"/>
<evidence type="ECO:0000313" key="1">
    <source>
        <dbReference type="EMBL" id="GHC84294.1"/>
    </source>
</evidence>